<proteinExistence type="predicted"/>
<name>A0A8H4LQA0_9HYPO</name>
<evidence type="ECO:0000256" key="2">
    <source>
        <dbReference type="ARBA" id="ARBA00023242"/>
    </source>
</evidence>
<dbReference type="PANTHER" id="PTHR37534">
    <property type="entry name" value="TRANSCRIPTIONAL ACTIVATOR PROTEIN UGA3"/>
    <property type="match status" value="1"/>
</dbReference>
<dbReference type="GO" id="GO:0005634">
    <property type="term" value="C:nucleus"/>
    <property type="evidence" value="ECO:0007669"/>
    <property type="project" value="UniProtKB-SubCell"/>
</dbReference>
<keyword evidence="2" id="KW-0539">Nucleus</keyword>
<evidence type="ECO:0000313" key="4">
    <source>
        <dbReference type="Proteomes" id="UP000554235"/>
    </source>
</evidence>
<dbReference type="GO" id="GO:0000976">
    <property type="term" value="F:transcription cis-regulatory region binding"/>
    <property type="evidence" value="ECO:0007669"/>
    <property type="project" value="TreeGrafter"/>
</dbReference>
<protein>
    <submittedName>
        <fullName evidence="3">Arginine metabolism regulation II</fullName>
    </submittedName>
</protein>
<keyword evidence="4" id="KW-1185">Reference proteome</keyword>
<dbReference type="OrthoDB" id="5089701at2759"/>
<dbReference type="GO" id="GO:0003700">
    <property type="term" value="F:DNA-binding transcription factor activity"/>
    <property type="evidence" value="ECO:0007669"/>
    <property type="project" value="TreeGrafter"/>
</dbReference>
<accession>A0A8H4LQA0</accession>
<comment type="subcellular location">
    <subcellularLocation>
        <location evidence="1">Nucleus</location>
    </subcellularLocation>
</comment>
<dbReference type="Proteomes" id="UP000554235">
    <property type="component" value="Unassembled WGS sequence"/>
</dbReference>
<dbReference type="AlphaFoldDB" id="A0A8H4LQA0"/>
<dbReference type="GO" id="GO:0045944">
    <property type="term" value="P:positive regulation of transcription by RNA polymerase II"/>
    <property type="evidence" value="ECO:0007669"/>
    <property type="project" value="TreeGrafter"/>
</dbReference>
<dbReference type="PANTHER" id="PTHR37534:SF17">
    <property type="entry name" value="ZN(2)-C6 FUNGAL-TYPE DOMAIN-CONTAINING PROTEIN"/>
    <property type="match status" value="1"/>
</dbReference>
<evidence type="ECO:0000256" key="1">
    <source>
        <dbReference type="ARBA" id="ARBA00004123"/>
    </source>
</evidence>
<evidence type="ECO:0000313" key="3">
    <source>
        <dbReference type="EMBL" id="KAF4472975.1"/>
    </source>
</evidence>
<reference evidence="3 4" key="1">
    <citation type="submission" date="2020-01" db="EMBL/GenBank/DDBJ databases">
        <title>Identification and distribution of gene clusters putatively required for synthesis of sphingolipid metabolism inhibitors in phylogenetically diverse species of the filamentous fungus Fusarium.</title>
        <authorList>
            <person name="Kim H.-S."/>
            <person name="Busman M."/>
            <person name="Brown D.W."/>
            <person name="Divon H."/>
            <person name="Uhlig S."/>
            <person name="Proctor R.H."/>
        </authorList>
    </citation>
    <scope>NUCLEOTIDE SEQUENCE [LARGE SCALE GENOMIC DNA]</scope>
    <source>
        <strain evidence="3 4">NRRL 20459</strain>
    </source>
</reference>
<dbReference type="EMBL" id="JAADYS010000016">
    <property type="protein sequence ID" value="KAF4472975.1"/>
    <property type="molecule type" value="Genomic_DNA"/>
</dbReference>
<dbReference type="InterPro" id="IPR021858">
    <property type="entry name" value="Fun_TF"/>
</dbReference>
<organism evidence="3 4">
    <name type="scientific">Fusarium albosuccineum</name>
    <dbReference type="NCBI Taxonomy" id="1237068"/>
    <lineage>
        <taxon>Eukaryota</taxon>
        <taxon>Fungi</taxon>
        <taxon>Dikarya</taxon>
        <taxon>Ascomycota</taxon>
        <taxon>Pezizomycotina</taxon>
        <taxon>Sordariomycetes</taxon>
        <taxon>Hypocreomycetidae</taxon>
        <taxon>Hypocreales</taxon>
        <taxon>Nectriaceae</taxon>
        <taxon>Fusarium</taxon>
        <taxon>Fusarium decemcellulare species complex</taxon>
    </lineage>
</organism>
<comment type="caution">
    <text evidence="3">The sequence shown here is derived from an EMBL/GenBank/DDBJ whole genome shotgun (WGS) entry which is preliminary data.</text>
</comment>
<gene>
    <name evidence="3" type="ORF">FALBO_143</name>
</gene>
<dbReference type="Pfam" id="PF11951">
    <property type="entry name" value="Fungal_trans_2"/>
    <property type="match status" value="1"/>
</dbReference>
<sequence>MQHRDCSQKALTRTTVKPIRTRETVESRDIDSPLSYIHLEDSQGKSDLTLRFLYGVSETWLSLVSQTTRLANFMERLAGSKERFDGSSLDSLESHKKRLENLVWALAQSTPPPQIEEVSKYTPRDHLVRALNYALVIFFYRRIRDVNPSILQQHVDNVIQALREFDAACERDGIDGPGSPWPVFLAGCEAMHTSQRQYFSDWLQNSFDKTGFTRFRTIISCMHEVWRRQVEGMGIGQPNGTWVQVCQEQDLYVMLC</sequence>